<dbReference type="Proteomes" id="UP000007129">
    <property type="component" value="Unassembled WGS sequence"/>
</dbReference>
<dbReference type="PRINTS" id="PR00385">
    <property type="entry name" value="P450"/>
</dbReference>
<dbReference type="InterPro" id="IPR002401">
    <property type="entry name" value="Cyt_P450_E_grp-I"/>
</dbReference>
<sequence>MPMTHLQGNASTLIIAGSETTASLLSGVTFLLLKHPHALAKLTEEVRSAFKSEDDININSVGQLKYMLACLDEALRLYPPTPVGLPRVVSKGGATIVGNYVPENTVVAIHMWATYRDETNFTKPLEFHPERHLGDPRFAADKLEAFQPFHVGPRACLGRK</sequence>
<dbReference type="AlphaFoldDB" id="K2S0R1"/>
<proteinExistence type="inferred from homology"/>
<comment type="similarity">
    <text evidence="2 9">Belongs to the cytochrome P450 family.</text>
</comment>
<comment type="caution">
    <text evidence="10">The sequence shown here is derived from an EMBL/GenBank/DDBJ whole genome shotgun (WGS) entry which is preliminary data.</text>
</comment>
<dbReference type="GO" id="GO:0004497">
    <property type="term" value="F:monooxygenase activity"/>
    <property type="evidence" value="ECO:0007669"/>
    <property type="project" value="UniProtKB-KW"/>
</dbReference>
<organism evidence="10 11">
    <name type="scientific">Macrophomina phaseolina (strain MS6)</name>
    <name type="common">Charcoal rot fungus</name>
    <dbReference type="NCBI Taxonomy" id="1126212"/>
    <lineage>
        <taxon>Eukaryota</taxon>
        <taxon>Fungi</taxon>
        <taxon>Dikarya</taxon>
        <taxon>Ascomycota</taxon>
        <taxon>Pezizomycotina</taxon>
        <taxon>Dothideomycetes</taxon>
        <taxon>Dothideomycetes incertae sedis</taxon>
        <taxon>Botryosphaeriales</taxon>
        <taxon>Botryosphaeriaceae</taxon>
        <taxon>Macrophomina</taxon>
    </lineage>
</organism>
<dbReference type="Gene3D" id="1.10.630.10">
    <property type="entry name" value="Cytochrome P450"/>
    <property type="match status" value="1"/>
</dbReference>
<dbReference type="OrthoDB" id="1470350at2759"/>
<name>K2S0R1_MACPH</name>
<evidence type="ECO:0000256" key="5">
    <source>
        <dbReference type="ARBA" id="ARBA00023002"/>
    </source>
</evidence>
<evidence type="ECO:0000256" key="7">
    <source>
        <dbReference type="ARBA" id="ARBA00023033"/>
    </source>
</evidence>
<evidence type="ECO:0000256" key="4">
    <source>
        <dbReference type="ARBA" id="ARBA00022723"/>
    </source>
</evidence>
<dbReference type="InterPro" id="IPR001128">
    <property type="entry name" value="Cyt_P450"/>
</dbReference>
<dbReference type="GO" id="GO:0005506">
    <property type="term" value="F:iron ion binding"/>
    <property type="evidence" value="ECO:0007669"/>
    <property type="project" value="InterPro"/>
</dbReference>
<dbReference type="SUPFAM" id="SSF48264">
    <property type="entry name" value="Cytochrome P450"/>
    <property type="match status" value="1"/>
</dbReference>
<dbReference type="GO" id="GO:0016705">
    <property type="term" value="F:oxidoreductase activity, acting on paired donors, with incorporation or reduction of molecular oxygen"/>
    <property type="evidence" value="ECO:0007669"/>
    <property type="project" value="InterPro"/>
</dbReference>
<dbReference type="STRING" id="1126212.K2S0R1"/>
<evidence type="ECO:0000256" key="2">
    <source>
        <dbReference type="ARBA" id="ARBA00010617"/>
    </source>
</evidence>
<keyword evidence="6 8" id="KW-0408">Iron</keyword>
<gene>
    <name evidence="10" type="ORF">MPH_04329</name>
</gene>
<evidence type="ECO:0000313" key="10">
    <source>
        <dbReference type="EMBL" id="EKG18527.1"/>
    </source>
</evidence>
<reference evidence="10 11" key="1">
    <citation type="journal article" date="2012" name="BMC Genomics">
        <title>Tools to kill: Genome of one of the most destructive plant pathogenic fungi Macrophomina phaseolina.</title>
        <authorList>
            <person name="Islam M.S."/>
            <person name="Haque M.S."/>
            <person name="Islam M.M."/>
            <person name="Emdad E.M."/>
            <person name="Halim A."/>
            <person name="Hossen Q.M.M."/>
            <person name="Hossain M.Z."/>
            <person name="Ahmed B."/>
            <person name="Rahim S."/>
            <person name="Rahman M.S."/>
            <person name="Alam M.M."/>
            <person name="Hou S."/>
            <person name="Wan X."/>
            <person name="Saito J.A."/>
            <person name="Alam M."/>
        </authorList>
    </citation>
    <scope>NUCLEOTIDE SEQUENCE [LARGE SCALE GENOMIC DNA]</scope>
    <source>
        <strain evidence="10 11">MS6</strain>
    </source>
</reference>
<dbReference type="PANTHER" id="PTHR24305">
    <property type="entry name" value="CYTOCHROME P450"/>
    <property type="match status" value="1"/>
</dbReference>
<dbReference type="InterPro" id="IPR036396">
    <property type="entry name" value="Cyt_P450_sf"/>
</dbReference>
<evidence type="ECO:0000256" key="6">
    <source>
        <dbReference type="ARBA" id="ARBA00023004"/>
    </source>
</evidence>
<dbReference type="PROSITE" id="PS00086">
    <property type="entry name" value="CYTOCHROME_P450"/>
    <property type="match status" value="1"/>
</dbReference>
<dbReference type="GO" id="GO:0020037">
    <property type="term" value="F:heme binding"/>
    <property type="evidence" value="ECO:0007669"/>
    <property type="project" value="InterPro"/>
</dbReference>
<dbReference type="PRINTS" id="PR00463">
    <property type="entry name" value="EP450I"/>
</dbReference>
<dbReference type="eggNOG" id="KOG0157">
    <property type="taxonomic scope" value="Eukaryota"/>
</dbReference>
<comment type="cofactor">
    <cofactor evidence="1 8">
        <name>heme</name>
        <dbReference type="ChEBI" id="CHEBI:30413"/>
    </cofactor>
</comment>
<accession>K2S0R1</accession>
<dbReference type="InParanoid" id="K2S0R1"/>
<keyword evidence="4 8" id="KW-0479">Metal-binding</keyword>
<protein>
    <submittedName>
        <fullName evidence="10">Cytochrome P450</fullName>
    </submittedName>
</protein>
<keyword evidence="5 9" id="KW-0560">Oxidoreductase</keyword>
<evidence type="ECO:0000256" key="3">
    <source>
        <dbReference type="ARBA" id="ARBA00022617"/>
    </source>
</evidence>
<keyword evidence="7 9" id="KW-0503">Monooxygenase</keyword>
<dbReference type="InterPro" id="IPR017972">
    <property type="entry name" value="Cyt_P450_CS"/>
</dbReference>
<evidence type="ECO:0000256" key="1">
    <source>
        <dbReference type="ARBA" id="ARBA00001971"/>
    </source>
</evidence>
<dbReference type="InterPro" id="IPR050121">
    <property type="entry name" value="Cytochrome_P450_monoxygenase"/>
</dbReference>
<feature type="binding site" description="axial binding residue" evidence="8">
    <location>
        <position position="156"/>
    </location>
    <ligand>
        <name>heme</name>
        <dbReference type="ChEBI" id="CHEBI:30413"/>
    </ligand>
    <ligandPart>
        <name>Fe</name>
        <dbReference type="ChEBI" id="CHEBI:18248"/>
    </ligandPart>
</feature>
<evidence type="ECO:0000256" key="9">
    <source>
        <dbReference type="RuleBase" id="RU000461"/>
    </source>
</evidence>
<dbReference type="PANTHER" id="PTHR24305:SF230">
    <property type="entry name" value="P450, PUTATIVE (EUROFUNG)-RELATED"/>
    <property type="match status" value="1"/>
</dbReference>
<dbReference type="HOGENOM" id="CLU_001570_14_7_1"/>
<dbReference type="VEuPathDB" id="FungiDB:MPH_04329"/>
<dbReference type="Pfam" id="PF00067">
    <property type="entry name" value="p450"/>
    <property type="match status" value="1"/>
</dbReference>
<evidence type="ECO:0000313" key="11">
    <source>
        <dbReference type="Proteomes" id="UP000007129"/>
    </source>
</evidence>
<keyword evidence="3 8" id="KW-0349">Heme</keyword>
<dbReference type="EMBL" id="AHHD01000207">
    <property type="protein sequence ID" value="EKG18527.1"/>
    <property type="molecule type" value="Genomic_DNA"/>
</dbReference>
<evidence type="ECO:0000256" key="8">
    <source>
        <dbReference type="PIRSR" id="PIRSR602401-1"/>
    </source>
</evidence>